<comment type="subcellular location">
    <subcellularLocation>
        <location evidence="1">Mitochondrion</location>
    </subcellularLocation>
</comment>
<evidence type="ECO:0000256" key="10">
    <source>
        <dbReference type="RuleBase" id="RU003557"/>
    </source>
</evidence>
<dbReference type="OrthoDB" id="5404651at2759"/>
<organism evidence="13 14">
    <name type="scientific">Armadillidium nasatum</name>
    <dbReference type="NCBI Taxonomy" id="96803"/>
    <lineage>
        <taxon>Eukaryota</taxon>
        <taxon>Metazoa</taxon>
        <taxon>Ecdysozoa</taxon>
        <taxon>Arthropoda</taxon>
        <taxon>Crustacea</taxon>
        <taxon>Multicrustacea</taxon>
        <taxon>Malacostraca</taxon>
        <taxon>Eumalacostraca</taxon>
        <taxon>Peracarida</taxon>
        <taxon>Isopoda</taxon>
        <taxon>Oniscidea</taxon>
        <taxon>Crinocheta</taxon>
        <taxon>Armadillidiidae</taxon>
        <taxon>Armadillidium</taxon>
    </lineage>
</organism>
<dbReference type="EC" id="2.3.1.16" evidence="9"/>
<evidence type="ECO:0000256" key="7">
    <source>
        <dbReference type="ARBA" id="ARBA00023128"/>
    </source>
</evidence>
<keyword evidence="6" id="KW-0443">Lipid metabolism</keyword>
<dbReference type="Pfam" id="PF00108">
    <property type="entry name" value="Thiolase_N"/>
    <property type="match status" value="1"/>
</dbReference>
<evidence type="ECO:0000313" key="14">
    <source>
        <dbReference type="Proteomes" id="UP000326759"/>
    </source>
</evidence>
<evidence type="ECO:0000256" key="9">
    <source>
        <dbReference type="ARBA" id="ARBA00024073"/>
    </source>
</evidence>
<evidence type="ECO:0000256" key="2">
    <source>
        <dbReference type="ARBA" id="ARBA00010982"/>
    </source>
</evidence>
<dbReference type="Gene3D" id="3.40.47.10">
    <property type="match status" value="1"/>
</dbReference>
<dbReference type="Pfam" id="PF02803">
    <property type="entry name" value="Thiolase_C"/>
    <property type="match status" value="1"/>
</dbReference>
<evidence type="ECO:0000256" key="6">
    <source>
        <dbReference type="ARBA" id="ARBA00023098"/>
    </source>
</evidence>
<dbReference type="GO" id="GO:0005739">
    <property type="term" value="C:mitochondrion"/>
    <property type="evidence" value="ECO:0007669"/>
    <property type="project" value="UniProtKB-SubCell"/>
</dbReference>
<evidence type="ECO:0000259" key="12">
    <source>
        <dbReference type="Pfam" id="PF02803"/>
    </source>
</evidence>
<dbReference type="SUPFAM" id="SSF53901">
    <property type="entry name" value="Thiolase-like"/>
    <property type="match status" value="2"/>
</dbReference>
<gene>
    <name evidence="13" type="primary">Hadhb</name>
    <name evidence="13" type="ORF">Anas_04376</name>
</gene>
<dbReference type="EMBL" id="SEYY01021617">
    <property type="protein sequence ID" value="KAB7496213.1"/>
    <property type="molecule type" value="Genomic_DNA"/>
</dbReference>
<evidence type="ECO:0000256" key="1">
    <source>
        <dbReference type="ARBA" id="ARBA00004173"/>
    </source>
</evidence>
<accession>A0A5N5SQ56</accession>
<keyword evidence="5" id="KW-0276">Fatty acid metabolism</keyword>
<dbReference type="PANTHER" id="PTHR18919">
    <property type="entry name" value="ACETYL-COA C-ACYLTRANSFERASE"/>
    <property type="match status" value="1"/>
</dbReference>
<protein>
    <recommendedName>
        <fullName evidence="9">acetyl-CoA C-acyltransferase</fullName>
        <ecNumber evidence="9">2.3.1.16</ecNumber>
    </recommendedName>
</protein>
<dbReference type="AlphaFoldDB" id="A0A5N5SQ56"/>
<proteinExistence type="inferred from homology"/>
<comment type="similarity">
    <text evidence="2 10">Belongs to the thiolase-like superfamily. Thiolase family.</text>
</comment>
<dbReference type="FunFam" id="3.40.47.10:FF:000011">
    <property type="entry name" value="3-ketoacyl-CoA thiolase"/>
    <property type="match status" value="1"/>
</dbReference>
<dbReference type="CDD" id="cd00751">
    <property type="entry name" value="thiolase"/>
    <property type="match status" value="1"/>
</dbReference>
<dbReference type="GO" id="GO:0003988">
    <property type="term" value="F:acetyl-CoA C-acyltransferase activity"/>
    <property type="evidence" value="ECO:0007669"/>
    <property type="project" value="UniProtKB-EC"/>
</dbReference>
<comment type="caution">
    <text evidence="13">The sequence shown here is derived from an EMBL/GenBank/DDBJ whole genome shotgun (WGS) entry which is preliminary data.</text>
</comment>
<dbReference type="InterPro" id="IPR020617">
    <property type="entry name" value="Thiolase_C"/>
</dbReference>
<dbReference type="InterPro" id="IPR020613">
    <property type="entry name" value="Thiolase_CS"/>
</dbReference>
<dbReference type="PANTHER" id="PTHR18919:SF153">
    <property type="entry name" value="TRIFUNCTIONAL ENZYME SUBUNIT BETA, MITOCHONDRIAL"/>
    <property type="match status" value="1"/>
</dbReference>
<dbReference type="PROSITE" id="PS00098">
    <property type="entry name" value="THIOLASE_1"/>
    <property type="match status" value="1"/>
</dbReference>
<dbReference type="NCBIfam" id="TIGR01930">
    <property type="entry name" value="AcCoA-C-Actrans"/>
    <property type="match status" value="1"/>
</dbReference>
<evidence type="ECO:0000256" key="5">
    <source>
        <dbReference type="ARBA" id="ARBA00022832"/>
    </source>
</evidence>
<keyword evidence="3" id="KW-0963">Cytoplasm</keyword>
<evidence type="ECO:0000256" key="8">
    <source>
        <dbReference type="ARBA" id="ARBA00023315"/>
    </source>
</evidence>
<evidence type="ECO:0000259" key="11">
    <source>
        <dbReference type="Pfam" id="PF00108"/>
    </source>
</evidence>
<dbReference type="InterPro" id="IPR020615">
    <property type="entry name" value="Thiolase_acyl_enz_int_AS"/>
</dbReference>
<dbReference type="Proteomes" id="UP000326759">
    <property type="component" value="Unassembled WGS sequence"/>
</dbReference>
<evidence type="ECO:0000256" key="3">
    <source>
        <dbReference type="ARBA" id="ARBA00022490"/>
    </source>
</evidence>
<dbReference type="InterPro" id="IPR016039">
    <property type="entry name" value="Thiolase-like"/>
</dbReference>
<evidence type="ECO:0000313" key="13">
    <source>
        <dbReference type="EMBL" id="KAB7496213.1"/>
    </source>
</evidence>
<keyword evidence="14" id="KW-1185">Reference proteome</keyword>
<dbReference type="InterPro" id="IPR002155">
    <property type="entry name" value="Thiolase"/>
</dbReference>
<name>A0A5N5SQ56_9CRUS</name>
<keyword evidence="4 10" id="KW-0808">Transferase</keyword>
<dbReference type="PROSITE" id="PS00737">
    <property type="entry name" value="THIOLASE_2"/>
    <property type="match status" value="1"/>
</dbReference>
<dbReference type="GO" id="GO:0006635">
    <property type="term" value="P:fatty acid beta-oxidation"/>
    <property type="evidence" value="ECO:0007669"/>
    <property type="project" value="TreeGrafter"/>
</dbReference>
<keyword evidence="7" id="KW-0496">Mitochondrion</keyword>
<keyword evidence="8 10" id="KW-0012">Acyltransferase</keyword>
<feature type="domain" description="Thiolase N-terminal" evidence="11">
    <location>
        <begin position="79"/>
        <end position="350"/>
    </location>
</feature>
<dbReference type="InterPro" id="IPR020616">
    <property type="entry name" value="Thiolase_N"/>
</dbReference>
<feature type="domain" description="Thiolase C-terminal" evidence="12">
    <location>
        <begin position="358"/>
        <end position="497"/>
    </location>
</feature>
<sequence length="504" mass="54716">MSLMLKCGNKYPEIMNVIRISQAEEKFSSEVLDFTFMSVVTVIPLLNSHGFQKFSTSSSRCAAAAKSKKTLAREGLKNIVLIDGVRTPFLMSGTQYQSLMPHDLSRQSLLELSRKLNLEKEAVEYISIGTVIQEVKTANIARESALGAGFPDNIPAHTVTMACISSNQAVTSCIGYMHSGVYDACIAGGVEFMSDVPIRHSRQMRALMLKLNKAKTLGARVSLLTKLSGKHFIPELPGVAEFSTNEIMGHSGDRLAAAFKVSREEQDEFALRSHTLAHQAHQGGNFTDLVPFKVPGVSQVINKDNGIRVSTKEQMAKLKPAFIKPHGTVTAANASYLTDGASACLICTEEKAKKMGWKPRAYLRDFVYTSQDPKDQLLLGPTYATPKVLDKAGLGVSDIDVWEVHEAFAGQVLANLKAMDSDWFAKNYLKRESKVGSPPVDKLNNWGGSLSIGHPFGATGVRLLMHAANRLIKEDGQYACVTACAAGGQGVGMVVERYPGATVN</sequence>
<reference evidence="13 14" key="1">
    <citation type="journal article" date="2019" name="PLoS Biol.">
        <title>Sex chromosomes control vertical transmission of feminizing Wolbachia symbionts in an isopod.</title>
        <authorList>
            <person name="Becking T."/>
            <person name="Chebbi M.A."/>
            <person name="Giraud I."/>
            <person name="Moumen B."/>
            <person name="Laverre T."/>
            <person name="Caubet Y."/>
            <person name="Peccoud J."/>
            <person name="Gilbert C."/>
            <person name="Cordaux R."/>
        </authorList>
    </citation>
    <scope>NUCLEOTIDE SEQUENCE [LARGE SCALE GENOMIC DNA]</scope>
    <source>
        <strain evidence="13">ANa2</strain>
        <tissue evidence="13">Whole body excluding digestive tract and cuticle</tissue>
    </source>
</reference>
<evidence type="ECO:0000256" key="4">
    <source>
        <dbReference type="ARBA" id="ARBA00022679"/>
    </source>
</evidence>